<evidence type="ECO:0000256" key="4">
    <source>
        <dbReference type="RuleBase" id="RU362063"/>
    </source>
</evidence>
<evidence type="ECO:0000256" key="3">
    <source>
        <dbReference type="ARBA" id="ARBA00022764"/>
    </source>
</evidence>
<comment type="subcellular location">
    <subcellularLocation>
        <location evidence="1 4">Periplasm</location>
    </subcellularLocation>
</comment>
<dbReference type="PANTHER" id="PTHR36307">
    <property type="entry name" value="FLAGELLA BASAL BODY P-RING FORMATION PROTEIN FLGA"/>
    <property type="match status" value="1"/>
</dbReference>
<comment type="similarity">
    <text evidence="4">Belongs to the FlgA family.</text>
</comment>
<dbReference type="RefSeq" id="WP_353683451.1">
    <property type="nucleotide sequence ID" value="NZ_CP144373.1"/>
</dbReference>
<dbReference type="InterPro" id="IPR039246">
    <property type="entry name" value="Flagellar_FlgA"/>
</dbReference>
<dbReference type="EMBL" id="CP144373">
    <property type="protein sequence ID" value="XCH45909.1"/>
    <property type="molecule type" value="Genomic_DNA"/>
</dbReference>
<evidence type="ECO:0000256" key="2">
    <source>
        <dbReference type="ARBA" id="ARBA00022729"/>
    </source>
</evidence>
<gene>
    <name evidence="6" type="primary">flgA</name>
    <name evidence="6" type="ORF">V4D30_06120</name>
</gene>
<keyword evidence="2 4" id="KW-0732">Signal</keyword>
<dbReference type="InterPro" id="IPR017585">
    <property type="entry name" value="SAF_FlgA"/>
</dbReference>
<evidence type="ECO:0000256" key="1">
    <source>
        <dbReference type="ARBA" id="ARBA00004418"/>
    </source>
</evidence>
<dbReference type="Pfam" id="PF13144">
    <property type="entry name" value="ChapFlgA"/>
    <property type="match status" value="1"/>
</dbReference>
<dbReference type="PANTHER" id="PTHR36307:SF1">
    <property type="entry name" value="FLAGELLA BASAL BODY P-RING FORMATION PROTEIN FLGA"/>
    <property type="match status" value="1"/>
</dbReference>
<protein>
    <recommendedName>
        <fullName evidence="4">Flagella basal body P-ring formation protein FlgA</fullName>
    </recommendedName>
</protein>
<evidence type="ECO:0000259" key="5">
    <source>
        <dbReference type="SMART" id="SM00858"/>
    </source>
</evidence>
<dbReference type="SMART" id="SM00858">
    <property type="entry name" value="SAF"/>
    <property type="match status" value="1"/>
</dbReference>
<name>A0AAU8GTX1_9BACT</name>
<sequence length="223" mass="24871">MRKLLTLVIIFISFLLSSSGFAFEAGVLAQLLAKEMKKLSFNKEVQIGQIRFIGFEPEKGCIPENLKIREIKRPNSVEFTFNCGKRQHRALANYEILTTVYVTQRSIKRGESVTEEDIMEIKQPLSRIPAGAITERDLIVGKVVKRTLARGLIIKEEYLYPNTPVKKGSKVNVIVNAGKVIIMTEGVLKSDAVVGGNARIICIQTGKEIVGKLIDKDKVRVSL</sequence>
<keyword evidence="6" id="KW-0966">Cell projection</keyword>
<comment type="function">
    <text evidence="4">Involved in the assembly process of the P-ring formation. It may associate with FlgF on the rod constituting a structure essential for the P-ring assembly or may act as a modulator protein for the P-ring assembly.</text>
</comment>
<keyword evidence="6" id="KW-0969">Cilium</keyword>
<dbReference type="Gene3D" id="2.30.30.760">
    <property type="match status" value="1"/>
</dbReference>
<keyword evidence="4" id="KW-1005">Bacterial flagellum biogenesis</keyword>
<accession>A0AAU8GTX1</accession>
<proteinExistence type="inferred from homology"/>
<dbReference type="KEGG" id="taut:V4D30_06120"/>
<keyword evidence="3 4" id="KW-0574">Periplasm</keyword>
<evidence type="ECO:0000313" key="6">
    <source>
        <dbReference type="EMBL" id="XCH45909.1"/>
    </source>
</evidence>
<dbReference type="CDD" id="cd11614">
    <property type="entry name" value="SAF_CpaB_FlgA_like"/>
    <property type="match status" value="1"/>
</dbReference>
<feature type="chain" id="PRO_5043090650" description="Flagella basal body P-ring formation protein FlgA" evidence="4">
    <location>
        <begin position="23"/>
        <end position="223"/>
    </location>
</feature>
<dbReference type="Gene3D" id="3.90.1210.10">
    <property type="entry name" value="Antifreeze-like/N-acetylneuraminic acid synthase C-terminal domain"/>
    <property type="match status" value="1"/>
</dbReference>
<feature type="domain" description="SAF" evidence="5">
    <location>
        <begin position="98"/>
        <end position="160"/>
    </location>
</feature>
<reference evidence="6" key="1">
    <citation type="submission" date="2024-01" db="EMBL/GenBank/DDBJ databases">
        <title>The first autotrophic representatives of the genus Thermodesulfovibrio.</title>
        <authorList>
            <person name="Maltseva A.I."/>
            <person name="Elcheninov A.G."/>
            <person name="Kublanov I.V."/>
            <person name="Lebedinsky A.V."/>
            <person name="Frolov E.N."/>
        </authorList>
    </citation>
    <scope>NUCLEOTIDE SEQUENCE</scope>
    <source>
        <strain evidence="6">3907-1M</strain>
    </source>
</reference>
<dbReference type="NCBIfam" id="TIGR03170">
    <property type="entry name" value="flgA_cterm"/>
    <property type="match status" value="1"/>
</dbReference>
<dbReference type="AlphaFoldDB" id="A0AAU8GTX1"/>
<dbReference type="InterPro" id="IPR013974">
    <property type="entry name" value="SAF"/>
</dbReference>
<dbReference type="GO" id="GO:0044780">
    <property type="term" value="P:bacterial-type flagellum assembly"/>
    <property type="evidence" value="ECO:0007669"/>
    <property type="project" value="InterPro"/>
</dbReference>
<feature type="signal peptide" evidence="4">
    <location>
        <begin position="1"/>
        <end position="22"/>
    </location>
</feature>
<dbReference type="GO" id="GO:0042597">
    <property type="term" value="C:periplasmic space"/>
    <property type="evidence" value="ECO:0007669"/>
    <property type="project" value="UniProtKB-SubCell"/>
</dbReference>
<keyword evidence="6" id="KW-0282">Flagellum</keyword>
<organism evidence="6">
    <name type="scientific">Thermodesulfovibrio autotrophicus</name>
    <dbReference type="NCBI Taxonomy" id="3118333"/>
    <lineage>
        <taxon>Bacteria</taxon>
        <taxon>Pseudomonadati</taxon>
        <taxon>Nitrospirota</taxon>
        <taxon>Thermodesulfovibrionia</taxon>
        <taxon>Thermodesulfovibrionales</taxon>
        <taxon>Thermodesulfovibrionaceae</taxon>
        <taxon>Thermodesulfovibrio</taxon>
    </lineage>
</organism>